<keyword evidence="3" id="KW-1003">Cell membrane</keyword>
<reference evidence="8 9" key="1">
    <citation type="journal article" date="2015" name="Genome Announc.">
        <title>Draft Genome Sequences of Marine Isolates of Thalassomonas viridans and Thalassomonas actiniarum.</title>
        <authorList>
            <person name="Olonade I."/>
            <person name="van Zyl L.J."/>
            <person name="Trindade M."/>
        </authorList>
    </citation>
    <scope>NUCLEOTIDE SEQUENCE [LARGE SCALE GENOMIC DNA]</scope>
    <source>
        <strain evidence="8 9">XOM25</strain>
    </source>
</reference>
<dbReference type="Pfam" id="PF03601">
    <property type="entry name" value="Cons_hypoth698"/>
    <property type="match status" value="1"/>
</dbReference>
<feature type="transmembrane region" description="Helical" evidence="7">
    <location>
        <begin position="239"/>
        <end position="261"/>
    </location>
</feature>
<sequence length="328" mass="34180">MLAFVKSHYSGIFVCAVIAVAASALAQRYQAPVMLFALLLGLALHFLYESKGHRPGIDFCSKHVLRIAVALLGVRIAFADIVSLGVMPPLIVVGSMALTVFFGILLARLLGLPKVFGVLSGGAVAVCGVSAAAAISTVLPKKAQQEKFFALTVISITALSTLAMLTYPLITDFLALDDKQAGVFIGGAIHDVAQVVGAGYSVSTQTGDIATYIKLLRVALLLPIVVMIFFAFREKSSSLSGGVTGLVPGFLIAFLLLALANNLGFIPAALAEVIKNVSGGALVLAMVAIGVKTSLKQVVSVGWKPVLLMTFETVFFALLILAGIFATA</sequence>
<comment type="subcellular location">
    <subcellularLocation>
        <location evidence="1">Cell membrane</location>
        <topology evidence="1">Multi-pass membrane protein</topology>
    </subcellularLocation>
</comment>
<feature type="transmembrane region" description="Helical" evidence="7">
    <location>
        <begin position="148"/>
        <end position="170"/>
    </location>
</feature>
<organism evidence="8 9">
    <name type="scientific">Thalassomonas viridans</name>
    <dbReference type="NCBI Taxonomy" id="137584"/>
    <lineage>
        <taxon>Bacteria</taxon>
        <taxon>Pseudomonadati</taxon>
        <taxon>Pseudomonadota</taxon>
        <taxon>Gammaproteobacteria</taxon>
        <taxon>Alteromonadales</taxon>
        <taxon>Colwelliaceae</taxon>
        <taxon>Thalassomonas</taxon>
    </lineage>
</organism>
<dbReference type="Proteomes" id="UP000032352">
    <property type="component" value="Chromosome"/>
</dbReference>
<evidence type="ECO:0000256" key="6">
    <source>
        <dbReference type="ARBA" id="ARBA00023136"/>
    </source>
</evidence>
<feature type="transmembrane region" description="Helical" evidence="7">
    <location>
        <begin position="64"/>
        <end position="84"/>
    </location>
</feature>
<feature type="transmembrane region" description="Helical" evidence="7">
    <location>
        <begin position="306"/>
        <end position="326"/>
    </location>
</feature>
<feature type="transmembrane region" description="Helical" evidence="7">
    <location>
        <begin position="7"/>
        <end position="25"/>
    </location>
</feature>
<keyword evidence="6 7" id="KW-0472">Membrane</keyword>
<dbReference type="KEGG" id="tvd:SG34_006370"/>
<accession>A0AAE9Z7G1</accession>
<evidence type="ECO:0000256" key="5">
    <source>
        <dbReference type="ARBA" id="ARBA00022989"/>
    </source>
</evidence>
<dbReference type="GO" id="GO:0005886">
    <property type="term" value="C:plasma membrane"/>
    <property type="evidence" value="ECO:0007669"/>
    <property type="project" value="UniProtKB-SubCell"/>
</dbReference>
<keyword evidence="5 7" id="KW-1133">Transmembrane helix</keyword>
<evidence type="ECO:0000256" key="2">
    <source>
        <dbReference type="ARBA" id="ARBA00007977"/>
    </source>
</evidence>
<reference evidence="8 9" key="2">
    <citation type="journal article" date="2022" name="Mar. Drugs">
        <title>Bioassay-Guided Fractionation Leads to the Detection of Cholic Acid Generated by the Rare Thalassomonas sp.</title>
        <authorList>
            <person name="Pheiffer F."/>
            <person name="Schneider Y.K."/>
            <person name="Hansen E.H."/>
            <person name="Andersen J.H."/>
            <person name="Isaksson J."/>
            <person name="Busche T."/>
            <person name="R C."/>
            <person name="Kalinowski J."/>
            <person name="Zyl L.V."/>
            <person name="Trindade M."/>
        </authorList>
    </citation>
    <scope>NUCLEOTIDE SEQUENCE [LARGE SCALE GENOMIC DNA]</scope>
    <source>
        <strain evidence="8 9">XOM25</strain>
    </source>
</reference>
<dbReference type="InterPro" id="IPR018383">
    <property type="entry name" value="UPF0324_pro"/>
</dbReference>
<name>A0AAE9Z7G1_9GAMM</name>
<feature type="transmembrane region" description="Helical" evidence="7">
    <location>
        <begin position="116"/>
        <end position="136"/>
    </location>
</feature>
<feature type="transmembrane region" description="Helical" evidence="7">
    <location>
        <begin position="209"/>
        <end position="232"/>
    </location>
</feature>
<evidence type="ECO:0000313" key="9">
    <source>
        <dbReference type="Proteomes" id="UP000032352"/>
    </source>
</evidence>
<dbReference type="AlphaFoldDB" id="A0AAE9Z7G1"/>
<evidence type="ECO:0000313" key="8">
    <source>
        <dbReference type="EMBL" id="WDE08155.1"/>
    </source>
</evidence>
<evidence type="ECO:0000256" key="1">
    <source>
        <dbReference type="ARBA" id="ARBA00004651"/>
    </source>
</evidence>
<comment type="similarity">
    <text evidence="2">Belongs to the UPF0324 family.</text>
</comment>
<keyword evidence="4 7" id="KW-0812">Transmembrane</keyword>
<gene>
    <name evidence="8" type="ORF">SG34_006370</name>
</gene>
<proteinExistence type="inferred from homology"/>
<dbReference type="PANTHER" id="PTHR30106">
    <property type="entry name" value="INNER MEMBRANE PROTEIN YEIH-RELATED"/>
    <property type="match status" value="1"/>
</dbReference>
<keyword evidence="9" id="KW-1185">Reference proteome</keyword>
<dbReference type="PANTHER" id="PTHR30106:SF2">
    <property type="entry name" value="UPF0324 INNER MEMBRANE PROTEIN YEIH"/>
    <property type="match status" value="1"/>
</dbReference>
<feature type="transmembrane region" description="Helical" evidence="7">
    <location>
        <begin position="182"/>
        <end position="203"/>
    </location>
</feature>
<feature type="transmembrane region" description="Helical" evidence="7">
    <location>
        <begin position="90"/>
        <end position="109"/>
    </location>
</feature>
<feature type="transmembrane region" description="Helical" evidence="7">
    <location>
        <begin position="31"/>
        <end position="48"/>
    </location>
</feature>
<evidence type="ECO:0000256" key="7">
    <source>
        <dbReference type="SAM" id="Phobius"/>
    </source>
</evidence>
<protein>
    <submittedName>
        <fullName evidence="8">Sulfate exporter family transporter</fullName>
    </submittedName>
</protein>
<evidence type="ECO:0000256" key="3">
    <source>
        <dbReference type="ARBA" id="ARBA00022475"/>
    </source>
</evidence>
<feature type="transmembrane region" description="Helical" evidence="7">
    <location>
        <begin position="273"/>
        <end position="294"/>
    </location>
</feature>
<evidence type="ECO:0000256" key="4">
    <source>
        <dbReference type="ARBA" id="ARBA00022692"/>
    </source>
</evidence>
<dbReference type="EMBL" id="CP059733">
    <property type="protein sequence ID" value="WDE08155.1"/>
    <property type="molecule type" value="Genomic_DNA"/>
</dbReference>